<dbReference type="Pfam" id="PF00270">
    <property type="entry name" value="DEAD"/>
    <property type="match status" value="1"/>
</dbReference>
<accession>A0ABZ0WXN8</accession>
<evidence type="ECO:0000313" key="12">
    <source>
        <dbReference type="EMBL" id="WQE04033.1"/>
    </source>
</evidence>
<dbReference type="SMART" id="SM00490">
    <property type="entry name" value="HELICc"/>
    <property type="match status" value="1"/>
</dbReference>
<dbReference type="Pfam" id="PF02559">
    <property type="entry name" value="CarD_TRCF_RID"/>
    <property type="match status" value="1"/>
</dbReference>
<dbReference type="EC" id="3.6.4.-" evidence="9"/>
<dbReference type="Gene3D" id="3.30.2060.10">
    <property type="entry name" value="Penicillin-binding protein 1b domain"/>
    <property type="match status" value="1"/>
</dbReference>
<dbReference type="NCBIfam" id="TIGR00580">
    <property type="entry name" value="mfd"/>
    <property type="match status" value="1"/>
</dbReference>
<evidence type="ECO:0000259" key="11">
    <source>
        <dbReference type="PROSITE" id="PS51194"/>
    </source>
</evidence>
<dbReference type="SMART" id="SM00982">
    <property type="entry name" value="TRCF"/>
    <property type="match status" value="1"/>
</dbReference>
<dbReference type="PANTHER" id="PTHR47964:SF1">
    <property type="entry name" value="ATP-DEPENDENT DNA HELICASE HOMOLOG RECG, CHLOROPLASTIC"/>
    <property type="match status" value="1"/>
</dbReference>
<dbReference type="HAMAP" id="MF_00969">
    <property type="entry name" value="TRCF"/>
    <property type="match status" value="1"/>
</dbReference>
<dbReference type="Gene3D" id="3.40.50.11140">
    <property type="match status" value="1"/>
</dbReference>
<proteinExistence type="inferred from homology"/>
<dbReference type="InterPro" id="IPR003711">
    <property type="entry name" value="CarD-like/TRCF_RID"/>
</dbReference>
<dbReference type="InterPro" id="IPR027417">
    <property type="entry name" value="P-loop_NTPase"/>
</dbReference>
<evidence type="ECO:0000256" key="8">
    <source>
        <dbReference type="ARBA" id="ARBA00023204"/>
    </source>
</evidence>
<dbReference type="Gene3D" id="3.40.50.300">
    <property type="entry name" value="P-loop containing nucleotide triphosphate hydrolases"/>
    <property type="match status" value="2"/>
</dbReference>
<keyword evidence="2 9" id="KW-0547">Nucleotide-binding</keyword>
<sequence>MIETLNKLNLPTKANFKTTLPLLGGADVSFWLALAAKSEERLIVMIANNQNELNQLETELSFFGVDAHVFPDWEILAYDQLSVHQDIISERIALLTRMPTTGILLVSAQTLMQRIAPPSWLIGQHFDLTVGDRFDINEQRLRLTKAGYVQTDNVFEPGEFAVRGSIVDIFAVGQSLPFRIDLFDEDIETIKFFDPDSQRTLSDDDLSQLKKDAQAGLNTHHAQKLPSYTKLDEFRLLPAKEFPLEEGRENFRQNFASLFPDASARKIEFYNDVMAAIAPQGIEFYSPLFFDLEDWMKTGSLFSYLPDDALMVSHDDLAARHDEYYQQIQARHHSRAHDKSLPVMPPDYLFLANNEFHQALKAYPRVIVSTNSADAKIGAMQSLDPPTLAINHQAAEPLSELLSIIKSGQVPILLVAESAGRREIILELLKGKIAVQIVKDYQEFIDNLNQFHADRIALSVAPIERGLWLHDDTGGLCIISETQIFGRQVLQTRRRRQSSISQAFLVKSVTELTEGALVVHLEHGIGRYHGLVVLDVGEGEQEFIHLKYADDASIYVPITNLALIGRYSGTDSEAVSLSKIGSGKWEKAKLKALEQIHDVAAELLNVQARRNAKSGISFDIDMAQYELFASQFAFEETLDQAEAIHAVMHDMKQNKPMDRLICGDVGFGKTEVAMRAAFIAVQAGYQVAVLVPTTLLAGQHEDSFLNRFADWPIKIESLSRFGNKKHQENILAGLADGTVDIVIGTHKLIQDDVKFKRLGLMIIDEEHRFGVRHKERIKALQTDIDSLSMTATPIPRTLNMALSGMQDISIIATPPARRLAIKTFLLPKSDETIKEAILREILRGGQVYYLHNDVASIETAAESLRELVGEARVGVAHGQMNERELSAVMNDFYHKKFNVLVASTIIETGIDVPNANTIIIHRADKFGIAQLHQLRGRVGRSHHQAYCYLMVPSLKGLSSDAKKRLNAITRANTLGAGFMLASEDLEIRGAGEILGKEQSGNMQTIGFGLYMDMLERATNAIKQGKTPSLATPLDLVSDIDIHASALIPDEYLGDVHERLVFYKRISSLDDVNQLIDIRTEMIDRFGTLPTQTQNLFAVHRIRIRAKVLGITKIDASQSTISIEFRPDTPVDGLAIIKLIQSNDGYRMNGATAIRYTSQQPMDVQDRIDKVNELLLYFESAKTT</sequence>
<gene>
    <name evidence="9 12" type="primary">mfd</name>
    <name evidence="12" type="ORF">U0021_00055</name>
</gene>
<dbReference type="Pfam" id="PF00271">
    <property type="entry name" value="Helicase_C"/>
    <property type="match status" value="1"/>
</dbReference>
<dbReference type="InterPro" id="IPR037235">
    <property type="entry name" value="TRCF-like_C_D7"/>
</dbReference>
<keyword evidence="3 9" id="KW-0227">DNA damage</keyword>
<reference evidence="12 13" key="1">
    <citation type="submission" date="2023-12" db="EMBL/GenBank/DDBJ databases">
        <title>Genome sequencing and assembly of bacterial species from a model synthetic community.</title>
        <authorList>
            <person name="Hogle S.L."/>
        </authorList>
    </citation>
    <scope>NUCLEOTIDE SEQUENCE [LARGE SCALE GENOMIC DNA]</scope>
    <source>
        <strain evidence="12 13">HAMBI_2792</strain>
    </source>
</reference>
<protein>
    <recommendedName>
        <fullName evidence="9">Transcription-repair-coupling factor</fullName>
        <shortName evidence="9">TRCF</shortName>
        <ecNumber evidence="9">3.6.4.-</ecNumber>
    </recommendedName>
</protein>
<name>A0ABZ0WXN8_9GAMM</name>
<dbReference type="Pfam" id="PF03461">
    <property type="entry name" value="TRCF"/>
    <property type="match status" value="1"/>
</dbReference>
<evidence type="ECO:0000259" key="10">
    <source>
        <dbReference type="PROSITE" id="PS51192"/>
    </source>
</evidence>
<dbReference type="SUPFAM" id="SSF52540">
    <property type="entry name" value="P-loop containing nucleoside triphosphate hydrolases"/>
    <property type="match status" value="4"/>
</dbReference>
<comment type="similarity">
    <text evidence="9">In the C-terminal section; belongs to the helicase family. RecG subfamily.</text>
</comment>
<dbReference type="InterPro" id="IPR011545">
    <property type="entry name" value="DEAD/DEAH_box_helicase_dom"/>
</dbReference>
<evidence type="ECO:0000256" key="7">
    <source>
        <dbReference type="ARBA" id="ARBA00023125"/>
    </source>
</evidence>
<organism evidence="12 13">
    <name type="scientific">Moraxella canis</name>
    <dbReference type="NCBI Taxonomy" id="90239"/>
    <lineage>
        <taxon>Bacteria</taxon>
        <taxon>Pseudomonadati</taxon>
        <taxon>Pseudomonadota</taxon>
        <taxon>Gammaproteobacteria</taxon>
        <taxon>Moraxellales</taxon>
        <taxon>Moraxellaceae</taxon>
        <taxon>Moraxella</taxon>
    </lineage>
</organism>
<keyword evidence="6 9" id="KW-0067">ATP-binding</keyword>
<dbReference type="InterPro" id="IPR004576">
    <property type="entry name" value="Mfd"/>
</dbReference>
<evidence type="ECO:0000256" key="6">
    <source>
        <dbReference type="ARBA" id="ARBA00022840"/>
    </source>
</evidence>
<dbReference type="Gene3D" id="3.90.1150.50">
    <property type="entry name" value="Transcription-repair-coupling factor, D7 domain"/>
    <property type="match status" value="1"/>
</dbReference>
<dbReference type="InterPro" id="IPR001650">
    <property type="entry name" value="Helicase_C-like"/>
</dbReference>
<evidence type="ECO:0000256" key="4">
    <source>
        <dbReference type="ARBA" id="ARBA00022801"/>
    </source>
</evidence>
<comment type="subcellular location">
    <subcellularLocation>
        <location evidence="9">Cytoplasm</location>
    </subcellularLocation>
</comment>
<feature type="domain" description="Helicase C-terminal" evidence="11">
    <location>
        <begin position="832"/>
        <end position="986"/>
    </location>
</feature>
<dbReference type="InterPro" id="IPR041471">
    <property type="entry name" value="UvrB_inter"/>
</dbReference>
<dbReference type="InterPro" id="IPR036101">
    <property type="entry name" value="CarD-like/TRCF_RID_sf"/>
</dbReference>
<keyword evidence="13" id="KW-1185">Reference proteome</keyword>
<dbReference type="SUPFAM" id="SSF143517">
    <property type="entry name" value="TRCF domain-like"/>
    <property type="match status" value="1"/>
</dbReference>
<evidence type="ECO:0000313" key="13">
    <source>
        <dbReference type="Proteomes" id="UP001324384"/>
    </source>
</evidence>
<evidence type="ECO:0000256" key="5">
    <source>
        <dbReference type="ARBA" id="ARBA00022806"/>
    </source>
</evidence>
<keyword evidence="7 9" id="KW-0238">DNA-binding</keyword>
<evidence type="ECO:0000256" key="1">
    <source>
        <dbReference type="ARBA" id="ARBA00022490"/>
    </source>
</evidence>
<comment type="function">
    <text evidence="9">Couples transcription and DNA repair by recognizing RNA polymerase (RNAP) stalled at DNA lesions. Mediates ATP-dependent release of RNAP and its truncated transcript from the DNA, and recruitment of nucleotide excision repair machinery to the damaged site.</text>
</comment>
<dbReference type="RefSeq" id="WP_114799964.1">
    <property type="nucleotide sequence ID" value="NZ_CP139961.1"/>
</dbReference>
<dbReference type="Proteomes" id="UP001324384">
    <property type="component" value="Chromosome"/>
</dbReference>
<feature type="domain" description="Helicase ATP-binding" evidence="10">
    <location>
        <begin position="650"/>
        <end position="811"/>
    </location>
</feature>
<dbReference type="Pfam" id="PF17757">
    <property type="entry name" value="UvrB_inter"/>
    <property type="match status" value="1"/>
</dbReference>
<dbReference type="Pfam" id="PF21132">
    <property type="entry name" value="MFD_D3"/>
    <property type="match status" value="1"/>
</dbReference>
<dbReference type="SUPFAM" id="SSF141259">
    <property type="entry name" value="CarD-like"/>
    <property type="match status" value="1"/>
</dbReference>
<keyword evidence="8 9" id="KW-0234">DNA repair</keyword>
<dbReference type="InterPro" id="IPR005118">
    <property type="entry name" value="TRCF_C"/>
</dbReference>
<evidence type="ECO:0000256" key="2">
    <source>
        <dbReference type="ARBA" id="ARBA00022741"/>
    </source>
</evidence>
<evidence type="ECO:0000256" key="3">
    <source>
        <dbReference type="ARBA" id="ARBA00022763"/>
    </source>
</evidence>
<evidence type="ECO:0000256" key="9">
    <source>
        <dbReference type="HAMAP-Rule" id="MF_00969"/>
    </source>
</evidence>
<dbReference type="CDD" id="cd17991">
    <property type="entry name" value="DEXHc_TRCF"/>
    <property type="match status" value="1"/>
</dbReference>
<dbReference type="Gene3D" id="2.40.10.170">
    <property type="match status" value="1"/>
</dbReference>
<dbReference type="PROSITE" id="PS51192">
    <property type="entry name" value="HELICASE_ATP_BIND_1"/>
    <property type="match status" value="1"/>
</dbReference>
<dbReference type="PROSITE" id="PS51194">
    <property type="entry name" value="HELICASE_CTER"/>
    <property type="match status" value="1"/>
</dbReference>
<keyword evidence="5" id="KW-0347">Helicase</keyword>
<dbReference type="SMART" id="SM01058">
    <property type="entry name" value="CarD_TRCF"/>
    <property type="match status" value="1"/>
</dbReference>
<keyword evidence="4 9" id="KW-0378">Hydrolase</keyword>
<keyword evidence="1 9" id="KW-0963">Cytoplasm</keyword>
<dbReference type="PANTHER" id="PTHR47964">
    <property type="entry name" value="ATP-DEPENDENT DNA HELICASE HOMOLOG RECG, CHLOROPLASTIC"/>
    <property type="match status" value="1"/>
</dbReference>
<dbReference type="InterPro" id="IPR048635">
    <property type="entry name" value="MFD_D3"/>
</dbReference>
<dbReference type="Gene3D" id="3.40.50.11180">
    <property type="match status" value="1"/>
</dbReference>
<dbReference type="InterPro" id="IPR047112">
    <property type="entry name" value="RecG/Mfd"/>
</dbReference>
<comment type="similarity">
    <text evidence="9">In the N-terminal section; belongs to the UvrB family.</text>
</comment>
<dbReference type="SMART" id="SM00487">
    <property type="entry name" value="DEXDc"/>
    <property type="match status" value="1"/>
</dbReference>
<dbReference type="EMBL" id="CP139961">
    <property type="protein sequence ID" value="WQE04033.1"/>
    <property type="molecule type" value="Genomic_DNA"/>
</dbReference>
<dbReference type="InterPro" id="IPR014001">
    <property type="entry name" value="Helicase_ATP-bd"/>
</dbReference>